<dbReference type="EMBL" id="BMMK01000028">
    <property type="protein sequence ID" value="GGM72182.1"/>
    <property type="molecule type" value="Genomic_DNA"/>
</dbReference>
<reference evidence="2" key="1">
    <citation type="journal article" date="2014" name="Int. J. Syst. Evol. Microbiol.">
        <title>Complete genome sequence of Corynebacterium casei LMG S-19264T (=DSM 44701T), isolated from a smear-ripened cheese.</title>
        <authorList>
            <consortium name="US DOE Joint Genome Institute (JGI-PGF)"/>
            <person name="Walter F."/>
            <person name="Albersmeier A."/>
            <person name="Kalinowski J."/>
            <person name="Ruckert C."/>
        </authorList>
    </citation>
    <scope>NUCLEOTIDE SEQUENCE</scope>
    <source>
        <strain evidence="2">CGMCC 4.5737</strain>
    </source>
</reference>
<keyword evidence="3" id="KW-1185">Reference proteome</keyword>
<organism evidence="2 3">
    <name type="scientific">Longimycelium tulufanense</name>
    <dbReference type="NCBI Taxonomy" id="907463"/>
    <lineage>
        <taxon>Bacteria</taxon>
        <taxon>Bacillati</taxon>
        <taxon>Actinomycetota</taxon>
        <taxon>Actinomycetes</taxon>
        <taxon>Pseudonocardiales</taxon>
        <taxon>Pseudonocardiaceae</taxon>
        <taxon>Longimycelium</taxon>
    </lineage>
</organism>
<name>A0A8J3CJK1_9PSEU</name>
<dbReference type="InterPro" id="IPR012349">
    <property type="entry name" value="Split_barrel_FMN-bd"/>
</dbReference>
<evidence type="ECO:0000313" key="2">
    <source>
        <dbReference type="EMBL" id="GGM72182.1"/>
    </source>
</evidence>
<dbReference type="InterPro" id="IPR011576">
    <property type="entry name" value="Pyridox_Oxase_N"/>
</dbReference>
<feature type="domain" description="Pyridoxamine 5'-phosphate oxidase N-terminal" evidence="1">
    <location>
        <begin position="31"/>
        <end position="124"/>
    </location>
</feature>
<dbReference type="SUPFAM" id="SSF50475">
    <property type="entry name" value="FMN-binding split barrel"/>
    <property type="match status" value="1"/>
</dbReference>
<comment type="caution">
    <text evidence="2">The sequence shown here is derived from an EMBL/GenBank/DDBJ whole genome shotgun (WGS) entry which is preliminary data.</text>
</comment>
<dbReference type="AlphaFoldDB" id="A0A8J3CJK1"/>
<dbReference type="Pfam" id="PF01243">
    <property type="entry name" value="PNPOx_N"/>
    <property type="match status" value="1"/>
</dbReference>
<protein>
    <recommendedName>
        <fullName evidence="1">Pyridoxamine 5'-phosphate oxidase N-terminal domain-containing protein</fullName>
    </recommendedName>
</protein>
<dbReference type="Gene3D" id="2.30.110.10">
    <property type="entry name" value="Electron Transport, Fmn-binding Protein, Chain A"/>
    <property type="match status" value="1"/>
</dbReference>
<dbReference type="Proteomes" id="UP000637578">
    <property type="component" value="Unassembled WGS sequence"/>
</dbReference>
<sequence>MRALPTPTTEPALVGGRRAPSGGRLPWSWARQALEEARNYWIATNRPGRPPHCRPVWGVWQLDGFWFTTGSRANRNLAKDDAIAVHLESGQQVVIVEGRAVRTREHADLIRFAKAVDTKYGWDAVPADDGVTDPEGNGGPVYVVRPGLVLGWNTDVSVATRWEFGT</sequence>
<evidence type="ECO:0000313" key="3">
    <source>
        <dbReference type="Proteomes" id="UP000637578"/>
    </source>
</evidence>
<proteinExistence type="predicted"/>
<reference evidence="2" key="2">
    <citation type="submission" date="2020-09" db="EMBL/GenBank/DDBJ databases">
        <authorList>
            <person name="Sun Q."/>
            <person name="Zhou Y."/>
        </authorList>
    </citation>
    <scope>NUCLEOTIDE SEQUENCE</scope>
    <source>
        <strain evidence="2">CGMCC 4.5737</strain>
    </source>
</reference>
<accession>A0A8J3CJK1</accession>
<gene>
    <name evidence="2" type="ORF">GCM10012275_48390</name>
</gene>
<evidence type="ECO:0000259" key="1">
    <source>
        <dbReference type="Pfam" id="PF01243"/>
    </source>
</evidence>
<dbReference type="RefSeq" id="WP_189060716.1">
    <property type="nucleotide sequence ID" value="NZ_BMMK01000028.1"/>
</dbReference>